<dbReference type="RefSeq" id="XP_037146784.1">
    <property type="nucleotide sequence ID" value="XM_037290889.1"/>
</dbReference>
<evidence type="ECO:0000313" key="2">
    <source>
        <dbReference type="EMBL" id="QLG75059.1"/>
    </source>
</evidence>
<dbReference type="InterPro" id="IPR000195">
    <property type="entry name" value="Rab-GAP-TBC_dom"/>
</dbReference>
<evidence type="ECO:0000259" key="1">
    <source>
        <dbReference type="SMART" id="SM00164"/>
    </source>
</evidence>
<sequence length="603" mass="69819">MINLHHGKYLKYQQRNRKLVEVVIDLINCNDHDSLASLARSVGIPPQLRHVVWPILLKYHPMCISPNIISNVYTWDSVENAYCLLENGSSGNSQEDLERLIVNDLKKYFHLRHNNNSFKNNNATKTASSSEISTVCSMDLLSLNLEDELDILESLKLALLKFLKKWSKVFRYESGLSWIATGLAEWVPVNGTDSTHEEKSDIDGEDEGPVILNGKKHTHSPCHSPPYSYSNLGSGYNNTCLSYLYKEYPLPACLRSKLPKSSPFTFDEIYERLVLVIMHCPDTVLAQTQLRKESLTKSENGLAQDKKPSSVMNYFPVLSGGDLSFQTQVFFRVFSTILPELYQPFTEESVLQPSSKRTSWLYWWIKCSGARALQRQDRGRLWDILLGWRPEPNMEAIDFFLDYNTKKFDHFYNKVPKMHEEFITSLVKNDPFWFPDLDTIPMGSDKFKFDYNIFKEILRRNQYDQSAGEKTESYESNENELTFSLIDPHMQLVFIYIAILQYNEFKLLEFEETETSEFLNHVPMLSKADDVCYRKLYELTVCTDSSVTNSQEDLHKRPNSSSMRIEVGNDAKASHSFNDLLDMAGDIWRKWLWNELQDSSISV</sequence>
<feature type="domain" description="Rab-GAP TBC" evidence="1">
    <location>
        <begin position="40"/>
        <end position="412"/>
    </location>
</feature>
<proteinExistence type="predicted"/>
<dbReference type="SMART" id="SM00164">
    <property type="entry name" value="TBC"/>
    <property type="match status" value="1"/>
</dbReference>
<dbReference type="AlphaFoldDB" id="A0A7H9BAK3"/>
<dbReference type="SUPFAM" id="SSF47923">
    <property type="entry name" value="Ypt/Rab-GAP domain of gyp1p"/>
    <property type="match status" value="1"/>
</dbReference>
<dbReference type="OrthoDB" id="27140at2759"/>
<reference evidence="2 3" key="1">
    <citation type="submission" date="2020-07" db="EMBL/GenBank/DDBJ databases">
        <title>The yeast mating-type switching endonuclease HO is a domesticated member of an unorthodox homing genetic element family.</title>
        <authorList>
            <person name="Coughlan A.Y."/>
            <person name="Lombardi L."/>
            <person name="Braun-Galleani S."/>
            <person name="Martos A.R."/>
            <person name="Galeote V."/>
            <person name="Bigey F."/>
            <person name="Dequin S."/>
            <person name="Byrne K.P."/>
            <person name="Wolfe K.H."/>
        </authorList>
    </citation>
    <scope>NUCLEOTIDE SEQUENCE [LARGE SCALE GENOMIC DNA]</scope>
    <source>
        <strain evidence="2 3">NRRL Y-6702</strain>
    </source>
</reference>
<evidence type="ECO:0000313" key="3">
    <source>
        <dbReference type="Proteomes" id="UP000509704"/>
    </source>
</evidence>
<organism evidence="2 3">
    <name type="scientific">Zygotorulaspora mrakii</name>
    <name type="common">Zygosaccharomyces mrakii</name>
    <dbReference type="NCBI Taxonomy" id="42260"/>
    <lineage>
        <taxon>Eukaryota</taxon>
        <taxon>Fungi</taxon>
        <taxon>Dikarya</taxon>
        <taxon>Ascomycota</taxon>
        <taxon>Saccharomycotina</taxon>
        <taxon>Saccharomycetes</taxon>
        <taxon>Saccharomycetales</taxon>
        <taxon>Saccharomycetaceae</taxon>
        <taxon>Zygotorulaspora</taxon>
    </lineage>
</organism>
<dbReference type="GeneID" id="59238862"/>
<name>A0A7H9BAK3_ZYGMR</name>
<dbReference type="Proteomes" id="UP000509704">
    <property type="component" value="Chromosome 8"/>
</dbReference>
<accession>A0A7H9BAK3</accession>
<dbReference type="InterPro" id="IPR035969">
    <property type="entry name" value="Rab-GAP_TBC_sf"/>
</dbReference>
<protein>
    <recommendedName>
        <fullName evidence="1">Rab-GAP TBC domain-containing protein</fullName>
    </recommendedName>
</protein>
<dbReference type="EMBL" id="CP058611">
    <property type="protein sequence ID" value="QLG75059.1"/>
    <property type="molecule type" value="Genomic_DNA"/>
</dbReference>
<keyword evidence="3" id="KW-1185">Reference proteome</keyword>
<dbReference type="Gene3D" id="1.10.472.80">
    <property type="entry name" value="Ypt/Rab-GAP domain of gyp1p, domain 3"/>
    <property type="match status" value="1"/>
</dbReference>
<gene>
    <name evidence="2" type="ORF">HG535_0H03860</name>
</gene>
<dbReference type="KEGG" id="zmk:HG535_0H03860"/>